<dbReference type="Gene3D" id="1.10.30.50">
    <property type="match status" value="1"/>
</dbReference>
<comment type="caution">
    <text evidence="2">The sequence shown here is derived from an EMBL/GenBank/DDBJ whole genome shotgun (WGS) entry which is preliminary data.</text>
</comment>
<proteinExistence type="predicted"/>
<dbReference type="EMBL" id="JBHSEP010000031">
    <property type="protein sequence ID" value="MFC4601820.1"/>
    <property type="molecule type" value="Genomic_DNA"/>
</dbReference>
<dbReference type="Proteomes" id="UP001596028">
    <property type="component" value="Unassembled WGS sequence"/>
</dbReference>
<protein>
    <submittedName>
        <fullName evidence="2">HNH endonuclease</fullName>
    </submittedName>
</protein>
<gene>
    <name evidence="2" type="ORF">ACFO3S_26525</name>
</gene>
<dbReference type="Pfam" id="PF13391">
    <property type="entry name" value="HNH_2"/>
    <property type="match status" value="1"/>
</dbReference>
<name>A0ABV9FLV2_9BACL</name>
<keyword evidence="2" id="KW-0378">Hydrolase</keyword>
<keyword evidence="3" id="KW-1185">Reference proteome</keyword>
<keyword evidence="2" id="KW-0255">Endonuclease</keyword>
<feature type="domain" description="HNH nuclease" evidence="1">
    <location>
        <begin position="114"/>
        <end position="172"/>
    </location>
</feature>
<dbReference type="CDD" id="cd00085">
    <property type="entry name" value="HNHc"/>
    <property type="match status" value="1"/>
</dbReference>
<evidence type="ECO:0000313" key="2">
    <source>
        <dbReference type="EMBL" id="MFC4601820.1"/>
    </source>
</evidence>
<dbReference type="RefSeq" id="WP_378102416.1">
    <property type="nucleotide sequence ID" value="NZ_JBHSEP010000031.1"/>
</dbReference>
<dbReference type="GO" id="GO:0004519">
    <property type="term" value="F:endonuclease activity"/>
    <property type="evidence" value="ECO:0007669"/>
    <property type="project" value="UniProtKB-KW"/>
</dbReference>
<dbReference type="InterPro" id="IPR003615">
    <property type="entry name" value="HNH_nuc"/>
</dbReference>
<keyword evidence="2" id="KW-0540">Nuclease</keyword>
<reference evidence="3" key="1">
    <citation type="journal article" date="2019" name="Int. J. Syst. Evol. Microbiol.">
        <title>The Global Catalogue of Microorganisms (GCM) 10K type strain sequencing project: providing services to taxonomists for standard genome sequencing and annotation.</title>
        <authorList>
            <consortium name="The Broad Institute Genomics Platform"/>
            <consortium name="The Broad Institute Genome Sequencing Center for Infectious Disease"/>
            <person name="Wu L."/>
            <person name="Ma J."/>
        </authorList>
    </citation>
    <scope>NUCLEOTIDE SEQUENCE [LARGE SCALE GENOMIC DNA]</scope>
    <source>
        <strain evidence="3">CCUG 49571</strain>
    </source>
</reference>
<dbReference type="SMART" id="SM00507">
    <property type="entry name" value="HNHc"/>
    <property type="match status" value="1"/>
</dbReference>
<sequence length="210" mass="24236">MKPINGRTLNYAWGVGAKHALYRSDGKWYHHLRDFPGALFDMHGYLLFDSVEEYISSPHLQHGYDLHVPRGISTDPKYKQVIGSCNKDSKSFDINNEIISNKRKVSVRLRNRLFVEKIKQIYDNTCQLCGVKIEIREKSYYSEVHHIKPLGEPHFGPDVLENMMCVCPNHHVLLDLGGIPISTNSFIVAPLHNINNDYIKYHNQNIFSKT</sequence>
<accession>A0ABV9FLV2</accession>
<organism evidence="2 3">
    <name type="scientific">Cohnella hongkongensis</name>
    <dbReference type="NCBI Taxonomy" id="178337"/>
    <lineage>
        <taxon>Bacteria</taxon>
        <taxon>Bacillati</taxon>
        <taxon>Bacillota</taxon>
        <taxon>Bacilli</taxon>
        <taxon>Bacillales</taxon>
        <taxon>Paenibacillaceae</taxon>
        <taxon>Cohnella</taxon>
    </lineage>
</organism>
<evidence type="ECO:0000313" key="3">
    <source>
        <dbReference type="Proteomes" id="UP001596028"/>
    </source>
</evidence>
<evidence type="ECO:0000259" key="1">
    <source>
        <dbReference type="SMART" id="SM00507"/>
    </source>
</evidence>